<dbReference type="Proteomes" id="UP000177103">
    <property type="component" value="Unassembled WGS sequence"/>
</dbReference>
<dbReference type="PANTHER" id="PTHR43133">
    <property type="entry name" value="RNA POLYMERASE ECF-TYPE SIGMA FACTO"/>
    <property type="match status" value="1"/>
</dbReference>
<evidence type="ECO:0000313" key="7">
    <source>
        <dbReference type="Proteomes" id="UP000177103"/>
    </source>
</evidence>
<accession>A0A1G1W8C7</accession>
<gene>
    <name evidence="6" type="ORF">A2Y57_04340</name>
</gene>
<evidence type="ECO:0000256" key="4">
    <source>
        <dbReference type="ARBA" id="ARBA00023163"/>
    </source>
</evidence>
<dbReference type="EMBL" id="MHCQ01000035">
    <property type="protein sequence ID" value="OGY23928.1"/>
    <property type="molecule type" value="Genomic_DNA"/>
</dbReference>
<evidence type="ECO:0000256" key="1">
    <source>
        <dbReference type="ARBA" id="ARBA00010641"/>
    </source>
</evidence>
<comment type="caution">
    <text evidence="6">The sequence shown here is derived from an EMBL/GenBank/DDBJ whole genome shotgun (WGS) entry which is preliminary data.</text>
</comment>
<reference evidence="6 7" key="1">
    <citation type="journal article" date="2016" name="Nat. Commun.">
        <title>Thousands of microbial genomes shed light on interconnected biogeochemical processes in an aquifer system.</title>
        <authorList>
            <person name="Anantharaman K."/>
            <person name="Brown C.T."/>
            <person name="Hug L.A."/>
            <person name="Sharon I."/>
            <person name="Castelle C.J."/>
            <person name="Probst A.J."/>
            <person name="Thomas B.C."/>
            <person name="Singh A."/>
            <person name="Wilkins M.J."/>
            <person name="Karaoz U."/>
            <person name="Brodie E.L."/>
            <person name="Williams K.H."/>
            <person name="Hubbard S.S."/>
            <person name="Banfield J.F."/>
        </authorList>
    </citation>
    <scope>NUCLEOTIDE SEQUENCE [LARGE SCALE GENOMIC DNA]</scope>
</reference>
<dbReference type="Gene3D" id="1.10.1740.10">
    <property type="match status" value="1"/>
</dbReference>
<dbReference type="NCBIfam" id="TIGR02937">
    <property type="entry name" value="sigma70-ECF"/>
    <property type="match status" value="1"/>
</dbReference>
<dbReference type="GO" id="GO:0006352">
    <property type="term" value="P:DNA-templated transcription initiation"/>
    <property type="evidence" value="ECO:0007669"/>
    <property type="project" value="InterPro"/>
</dbReference>
<dbReference type="AlphaFoldDB" id="A0A1G1W8C7"/>
<dbReference type="InterPro" id="IPR039425">
    <property type="entry name" value="RNA_pol_sigma-70-like"/>
</dbReference>
<feature type="domain" description="RNA polymerase sigma-70 region 2" evidence="5">
    <location>
        <begin position="26"/>
        <end position="94"/>
    </location>
</feature>
<dbReference type="InterPro" id="IPR007627">
    <property type="entry name" value="RNA_pol_sigma70_r2"/>
</dbReference>
<sequence>MSSTLTADHTVQGGERLEGEFTFEGLYKTLYPRVVAFVYHKVYPDRESAEEITAEVFTRAYAKLGSLRNVECVETWVFSIARNAVNSHWREKGKEEKYLPRFFAKYVLASDTKDPEERLILDERIRLLIAAIKKLTIKEQEVIALVNEGMRNAEIARTLVRSDACVRITKLRAFRKLRRFLTMSEAIEEEVTRRVA</sequence>
<dbReference type="InterPro" id="IPR013325">
    <property type="entry name" value="RNA_pol_sigma_r2"/>
</dbReference>
<evidence type="ECO:0000313" key="6">
    <source>
        <dbReference type="EMBL" id="OGY23928.1"/>
    </source>
</evidence>
<keyword evidence="4" id="KW-0804">Transcription</keyword>
<dbReference type="Pfam" id="PF04542">
    <property type="entry name" value="Sigma70_r2"/>
    <property type="match status" value="1"/>
</dbReference>
<dbReference type="Gene3D" id="1.10.10.10">
    <property type="entry name" value="Winged helix-like DNA-binding domain superfamily/Winged helix DNA-binding domain"/>
    <property type="match status" value="1"/>
</dbReference>
<dbReference type="SUPFAM" id="SSF88659">
    <property type="entry name" value="Sigma3 and sigma4 domains of RNA polymerase sigma factors"/>
    <property type="match status" value="1"/>
</dbReference>
<keyword evidence="3" id="KW-0731">Sigma factor</keyword>
<dbReference type="InterPro" id="IPR013324">
    <property type="entry name" value="RNA_pol_sigma_r3/r4-like"/>
</dbReference>
<dbReference type="InterPro" id="IPR014284">
    <property type="entry name" value="RNA_pol_sigma-70_dom"/>
</dbReference>
<evidence type="ECO:0000256" key="3">
    <source>
        <dbReference type="ARBA" id="ARBA00023082"/>
    </source>
</evidence>
<dbReference type="InterPro" id="IPR036388">
    <property type="entry name" value="WH-like_DNA-bd_sf"/>
</dbReference>
<organism evidence="6 7">
    <name type="scientific">Candidatus Woykebacteria bacterium RBG_13_40_7b</name>
    <dbReference type="NCBI Taxonomy" id="1802594"/>
    <lineage>
        <taxon>Bacteria</taxon>
        <taxon>Candidatus Woykeibacteriota</taxon>
    </lineage>
</organism>
<name>A0A1G1W8C7_9BACT</name>
<evidence type="ECO:0000259" key="5">
    <source>
        <dbReference type="Pfam" id="PF04542"/>
    </source>
</evidence>
<dbReference type="SUPFAM" id="SSF88946">
    <property type="entry name" value="Sigma2 domain of RNA polymerase sigma factors"/>
    <property type="match status" value="1"/>
</dbReference>
<evidence type="ECO:0000256" key="2">
    <source>
        <dbReference type="ARBA" id="ARBA00023015"/>
    </source>
</evidence>
<keyword evidence="2" id="KW-0805">Transcription regulation</keyword>
<proteinExistence type="inferred from homology"/>
<protein>
    <recommendedName>
        <fullName evidence="5">RNA polymerase sigma-70 region 2 domain-containing protein</fullName>
    </recommendedName>
</protein>
<dbReference type="GO" id="GO:0016987">
    <property type="term" value="F:sigma factor activity"/>
    <property type="evidence" value="ECO:0007669"/>
    <property type="project" value="UniProtKB-KW"/>
</dbReference>
<comment type="similarity">
    <text evidence="1">Belongs to the sigma-70 factor family. ECF subfamily.</text>
</comment>
<dbReference type="PANTHER" id="PTHR43133:SF57">
    <property type="entry name" value="RNA POLYMERASE SIGMA-70 FACTOR"/>
    <property type="match status" value="1"/>
</dbReference>